<keyword evidence="5" id="KW-0762">Sugar transport</keyword>
<feature type="domain" description="ABC transporter" evidence="11">
    <location>
        <begin position="239"/>
        <end position="494"/>
    </location>
</feature>
<keyword evidence="6" id="KW-0677">Repeat</keyword>
<feature type="domain" description="ABC transporter" evidence="11">
    <location>
        <begin position="5"/>
        <end position="240"/>
    </location>
</feature>
<evidence type="ECO:0000256" key="9">
    <source>
        <dbReference type="ARBA" id="ARBA00022967"/>
    </source>
</evidence>
<keyword evidence="10" id="KW-0472">Membrane</keyword>
<evidence type="ECO:0000256" key="5">
    <source>
        <dbReference type="ARBA" id="ARBA00022597"/>
    </source>
</evidence>
<reference evidence="12" key="1">
    <citation type="submission" date="2020-10" db="EMBL/GenBank/DDBJ databases">
        <authorList>
            <person name="Gilroy R."/>
        </authorList>
    </citation>
    <scope>NUCLEOTIDE SEQUENCE</scope>
    <source>
        <strain evidence="12">ChiHcec3-11533</strain>
    </source>
</reference>
<dbReference type="GO" id="GO:0005886">
    <property type="term" value="C:plasma membrane"/>
    <property type="evidence" value="ECO:0007669"/>
    <property type="project" value="UniProtKB-SubCell"/>
</dbReference>
<sequence length="497" mass="55337">MSELLRLEGIRKSFSGVEVLHGVDLELHSGEVIALVGENGAGKSTLVKTIMGLQKPDAGKIFLDNQEVVLNGPADAMQHGVAMIHQELTPILDMTVSENMFLGREVSKFGLTNMREQNRRTREWFDKLKVQVDPTSKMRTLRIAQMQEVEIAKAISYDSRILIMDEPTSAITNRDAEKLFRTVDLLKQNGIGIIFITHRLDEVFRIADKVVVLRDGNHIRTAPITEITREEIIYQMVGREITNVYPQCANSIGEPILEVRNLTRKGKFHNVSFTLHRGEKLGIAGLLGAGRTELVNAIFGAEPADSGEIFVHGKKVDIRTPKQAMDQKLALVPEDRKLFGLNLIMSIQDNVTLCIDRYKAKFGIMRTKEYRAIAENAIKSLSIKANGPNDLVLGLSGGNQQKVVLAKWLETQPDIFLFDEPTRGIDVGAKYEIYELINRLVMDGKAVIIVSSEMEEIMGVANRILVMCEGAMTGELTGEEITQENIMRLASPTSEAV</sequence>
<organism evidence="12 13">
    <name type="scientific">Candidatus Pullichristensenella excrementigallinarum</name>
    <dbReference type="NCBI Taxonomy" id="2840907"/>
    <lineage>
        <taxon>Bacteria</taxon>
        <taxon>Bacillati</taxon>
        <taxon>Bacillota</taxon>
        <taxon>Clostridia</taxon>
        <taxon>Candidatus Pullichristensenella</taxon>
    </lineage>
</organism>
<evidence type="ECO:0000256" key="2">
    <source>
        <dbReference type="ARBA" id="ARBA00004533"/>
    </source>
</evidence>
<name>A0A9D1IEV7_9FIRM</name>
<dbReference type="FunFam" id="3.40.50.300:FF:000127">
    <property type="entry name" value="Ribose import ATP-binding protein RbsA"/>
    <property type="match status" value="1"/>
</dbReference>
<dbReference type="InterPro" id="IPR003439">
    <property type="entry name" value="ABC_transporter-like_ATP-bd"/>
</dbReference>
<dbReference type="PANTHER" id="PTHR43790:SF9">
    <property type="entry name" value="GALACTOFURANOSE TRANSPORTER ATP-BINDING PROTEIN YTFR"/>
    <property type="match status" value="1"/>
</dbReference>
<keyword evidence="4" id="KW-1003">Cell membrane</keyword>
<dbReference type="AlphaFoldDB" id="A0A9D1IEV7"/>
<gene>
    <name evidence="12" type="ORF">IAB02_09305</name>
</gene>
<dbReference type="PANTHER" id="PTHR43790">
    <property type="entry name" value="CARBOHYDRATE TRANSPORT ATP-BINDING PROTEIN MG119-RELATED"/>
    <property type="match status" value="1"/>
</dbReference>
<evidence type="ECO:0000256" key="3">
    <source>
        <dbReference type="ARBA" id="ARBA00022448"/>
    </source>
</evidence>
<dbReference type="GO" id="GO:0016887">
    <property type="term" value="F:ATP hydrolysis activity"/>
    <property type="evidence" value="ECO:0007669"/>
    <property type="project" value="InterPro"/>
</dbReference>
<dbReference type="Proteomes" id="UP000824072">
    <property type="component" value="Unassembled WGS sequence"/>
</dbReference>
<dbReference type="Gene3D" id="3.40.50.300">
    <property type="entry name" value="P-loop containing nucleotide triphosphate hydrolases"/>
    <property type="match status" value="2"/>
</dbReference>
<dbReference type="GO" id="GO:0015749">
    <property type="term" value="P:monosaccharide transmembrane transport"/>
    <property type="evidence" value="ECO:0007669"/>
    <property type="project" value="UniProtKB-ARBA"/>
</dbReference>
<keyword evidence="8 12" id="KW-0067">ATP-binding</keyword>
<dbReference type="InterPro" id="IPR027417">
    <property type="entry name" value="P-loop_NTPase"/>
</dbReference>
<dbReference type="PROSITE" id="PS50893">
    <property type="entry name" value="ABC_TRANSPORTER_2"/>
    <property type="match status" value="2"/>
</dbReference>
<dbReference type="Pfam" id="PF00005">
    <property type="entry name" value="ABC_tran"/>
    <property type="match status" value="2"/>
</dbReference>
<dbReference type="GO" id="GO:0005524">
    <property type="term" value="F:ATP binding"/>
    <property type="evidence" value="ECO:0007669"/>
    <property type="project" value="UniProtKB-KW"/>
</dbReference>
<dbReference type="CDD" id="cd03216">
    <property type="entry name" value="ABC_Carb_Monos_I"/>
    <property type="match status" value="1"/>
</dbReference>
<dbReference type="CDD" id="cd03215">
    <property type="entry name" value="ABC_Carb_Monos_II"/>
    <property type="match status" value="1"/>
</dbReference>
<evidence type="ECO:0000256" key="1">
    <source>
        <dbReference type="ARBA" id="ARBA00004202"/>
    </source>
</evidence>
<keyword evidence="3" id="KW-0813">Transport</keyword>
<evidence type="ECO:0000256" key="7">
    <source>
        <dbReference type="ARBA" id="ARBA00022741"/>
    </source>
</evidence>
<evidence type="ECO:0000256" key="8">
    <source>
        <dbReference type="ARBA" id="ARBA00022840"/>
    </source>
</evidence>
<protein>
    <submittedName>
        <fullName evidence="12">Sugar ABC transporter ATP-binding protein</fullName>
    </submittedName>
</protein>
<dbReference type="FunFam" id="3.40.50.300:FF:000126">
    <property type="entry name" value="Galactose/methyl galactoside import ATP-binding protein MglA"/>
    <property type="match status" value="1"/>
</dbReference>
<evidence type="ECO:0000259" key="11">
    <source>
        <dbReference type="PROSITE" id="PS50893"/>
    </source>
</evidence>
<reference evidence="12" key="2">
    <citation type="journal article" date="2021" name="PeerJ">
        <title>Extensive microbial diversity within the chicken gut microbiome revealed by metagenomics and culture.</title>
        <authorList>
            <person name="Gilroy R."/>
            <person name="Ravi A."/>
            <person name="Getino M."/>
            <person name="Pursley I."/>
            <person name="Horton D.L."/>
            <person name="Alikhan N.F."/>
            <person name="Baker D."/>
            <person name="Gharbi K."/>
            <person name="Hall N."/>
            <person name="Watson M."/>
            <person name="Adriaenssens E.M."/>
            <person name="Foster-Nyarko E."/>
            <person name="Jarju S."/>
            <person name="Secka A."/>
            <person name="Antonio M."/>
            <person name="Oren A."/>
            <person name="Chaudhuri R.R."/>
            <person name="La Ragione R."/>
            <person name="Hildebrand F."/>
            <person name="Pallen M.J."/>
        </authorList>
    </citation>
    <scope>NUCLEOTIDE SEQUENCE</scope>
    <source>
        <strain evidence="12">ChiHcec3-11533</strain>
    </source>
</reference>
<evidence type="ECO:0000313" key="12">
    <source>
        <dbReference type="EMBL" id="HIU34747.1"/>
    </source>
</evidence>
<accession>A0A9D1IEV7</accession>
<dbReference type="SMART" id="SM00382">
    <property type="entry name" value="AAA"/>
    <property type="match status" value="2"/>
</dbReference>
<comment type="subcellular location">
    <subcellularLocation>
        <location evidence="2">Cell inner membrane</location>
    </subcellularLocation>
    <subcellularLocation>
        <location evidence="1">Cell membrane</location>
        <topology evidence="1">Peripheral membrane protein</topology>
    </subcellularLocation>
</comment>
<evidence type="ECO:0000256" key="6">
    <source>
        <dbReference type="ARBA" id="ARBA00022737"/>
    </source>
</evidence>
<proteinExistence type="predicted"/>
<comment type="caution">
    <text evidence="12">The sequence shown here is derived from an EMBL/GenBank/DDBJ whole genome shotgun (WGS) entry which is preliminary data.</text>
</comment>
<evidence type="ECO:0000313" key="13">
    <source>
        <dbReference type="Proteomes" id="UP000824072"/>
    </source>
</evidence>
<dbReference type="SUPFAM" id="SSF52540">
    <property type="entry name" value="P-loop containing nucleoside triphosphate hydrolases"/>
    <property type="match status" value="2"/>
</dbReference>
<dbReference type="InterPro" id="IPR050107">
    <property type="entry name" value="ABC_carbohydrate_import_ATPase"/>
</dbReference>
<dbReference type="PROSITE" id="PS00211">
    <property type="entry name" value="ABC_TRANSPORTER_1"/>
    <property type="match status" value="1"/>
</dbReference>
<evidence type="ECO:0000256" key="10">
    <source>
        <dbReference type="ARBA" id="ARBA00023136"/>
    </source>
</evidence>
<keyword evidence="9" id="KW-1278">Translocase</keyword>
<evidence type="ECO:0000256" key="4">
    <source>
        <dbReference type="ARBA" id="ARBA00022475"/>
    </source>
</evidence>
<dbReference type="InterPro" id="IPR017871">
    <property type="entry name" value="ABC_transporter-like_CS"/>
</dbReference>
<dbReference type="EMBL" id="DVMU01000202">
    <property type="protein sequence ID" value="HIU34747.1"/>
    <property type="molecule type" value="Genomic_DNA"/>
</dbReference>
<dbReference type="InterPro" id="IPR003593">
    <property type="entry name" value="AAA+_ATPase"/>
</dbReference>
<keyword evidence="7" id="KW-0547">Nucleotide-binding</keyword>